<comment type="catalytic activity">
    <reaction evidence="9">
        <text>a 5,6-dihydrouridine in tRNA + NADP(+) = a uridine in tRNA + NADPH + H(+)</text>
        <dbReference type="Rhea" id="RHEA:23624"/>
        <dbReference type="Rhea" id="RHEA-COMP:13339"/>
        <dbReference type="Rhea" id="RHEA-COMP:13887"/>
        <dbReference type="ChEBI" id="CHEBI:15378"/>
        <dbReference type="ChEBI" id="CHEBI:57783"/>
        <dbReference type="ChEBI" id="CHEBI:58349"/>
        <dbReference type="ChEBI" id="CHEBI:65315"/>
        <dbReference type="ChEBI" id="CHEBI:74443"/>
    </reaction>
</comment>
<keyword evidence="8 11" id="KW-0560">Oxidoreductase</keyword>
<reference evidence="15 16" key="1">
    <citation type="journal article" date="2016" name="Nat. Commun.">
        <title>Thousands of microbial genomes shed light on interconnected biogeochemical processes in an aquifer system.</title>
        <authorList>
            <person name="Anantharaman K."/>
            <person name="Brown C.T."/>
            <person name="Hug L.A."/>
            <person name="Sharon I."/>
            <person name="Castelle C.J."/>
            <person name="Probst A.J."/>
            <person name="Thomas B.C."/>
            <person name="Singh A."/>
            <person name="Wilkins M.J."/>
            <person name="Karaoz U."/>
            <person name="Brodie E.L."/>
            <person name="Williams K.H."/>
            <person name="Hubbard S.S."/>
            <person name="Banfield J.F."/>
        </authorList>
    </citation>
    <scope>NUCLEOTIDE SEQUENCE [LARGE SCALE GENOMIC DNA]</scope>
</reference>
<keyword evidence="7" id="KW-0694">RNA-binding</keyword>
<evidence type="ECO:0000313" key="16">
    <source>
        <dbReference type="Proteomes" id="UP000176501"/>
    </source>
</evidence>
<protein>
    <recommendedName>
        <fullName evidence="11">tRNA-dihydrouridine synthase</fullName>
        <ecNumber evidence="11">1.3.1.-</ecNumber>
    </recommendedName>
</protein>
<dbReference type="CDD" id="cd02801">
    <property type="entry name" value="DUS_like_FMN"/>
    <property type="match status" value="1"/>
</dbReference>
<evidence type="ECO:0000256" key="11">
    <source>
        <dbReference type="PIRNR" id="PIRNR006621"/>
    </source>
</evidence>
<proteinExistence type="inferred from homology"/>
<evidence type="ECO:0000256" key="1">
    <source>
        <dbReference type="ARBA" id="ARBA00002790"/>
    </source>
</evidence>
<dbReference type="InterPro" id="IPR024036">
    <property type="entry name" value="tRNA-dHydroUridine_Synthase_C"/>
</dbReference>
<dbReference type="EMBL" id="MGFE01000016">
    <property type="protein sequence ID" value="OGL98783.1"/>
    <property type="molecule type" value="Genomic_DNA"/>
</dbReference>
<gene>
    <name evidence="15" type="ORF">A2304_01185</name>
</gene>
<dbReference type="AlphaFoldDB" id="A0A1F7W7K7"/>
<dbReference type="Gene3D" id="1.10.1200.80">
    <property type="entry name" value="Putative flavin oxidoreducatase, domain 2"/>
    <property type="match status" value="1"/>
</dbReference>
<evidence type="ECO:0000313" key="15">
    <source>
        <dbReference type="EMBL" id="OGL98783.1"/>
    </source>
</evidence>
<dbReference type="PANTHER" id="PTHR45846:SF1">
    <property type="entry name" value="TRNA-DIHYDROURIDINE(47) SYNTHASE [NAD(P)(+)]-LIKE"/>
    <property type="match status" value="1"/>
</dbReference>
<dbReference type="PIRSF" id="PIRSF006621">
    <property type="entry name" value="Dus"/>
    <property type="match status" value="1"/>
</dbReference>
<dbReference type="InterPro" id="IPR035587">
    <property type="entry name" value="DUS-like_FMN-bd"/>
</dbReference>
<evidence type="ECO:0000256" key="4">
    <source>
        <dbReference type="ARBA" id="ARBA00022643"/>
    </source>
</evidence>
<dbReference type="GO" id="GO:0050660">
    <property type="term" value="F:flavin adenine dinucleotide binding"/>
    <property type="evidence" value="ECO:0007669"/>
    <property type="project" value="InterPro"/>
</dbReference>
<comment type="function">
    <text evidence="1 11">Catalyzes the synthesis of 5,6-dihydrouridine (D), a modified base found in the D-loop of most tRNAs, via the reduction of the C5-C6 double bond in target uridines.</text>
</comment>
<feature type="binding site" evidence="13">
    <location>
        <begin position="226"/>
        <end position="227"/>
    </location>
    <ligand>
        <name>FMN</name>
        <dbReference type="ChEBI" id="CHEBI:58210"/>
    </ligand>
</feature>
<keyword evidence="4 11" id="KW-0288">FMN</keyword>
<dbReference type="Pfam" id="PF01207">
    <property type="entry name" value="Dus"/>
    <property type="match status" value="1"/>
</dbReference>
<evidence type="ECO:0000256" key="13">
    <source>
        <dbReference type="PIRSR" id="PIRSR006621-2"/>
    </source>
</evidence>
<feature type="binding site" evidence="13">
    <location>
        <position position="171"/>
    </location>
    <ligand>
        <name>FMN</name>
        <dbReference type="ChEBI" id="CHEBI:58210"/>
    </ligand>
</feature>
<feature type="binding site" evidence="13">
    <location>
        <begin position="17"/>
        <end position="19"/>
    </location>
    <ligand>
        <name>FMN</name>
        <dbReference type="ChEBI" id="CHEBI:58210"/>
    </ligand>
</feature>
<evidence type="ECO:0000256" key="10">
    <source>
        <dbReference type="ARBA" id="ARBA00048802"/>
    </source>
</evidence>
<keyword evidence="6" id="KW-0521">NADP</keyword>
<evidence type="ECO:0000256" key="7">
    <source>
        <dbReference type="ARBA" id="ARBA00022884"/>
    </source>
</evidence>
<evidence type="ECO:0000256" key="5">
    <source>
        <dbReference type="ARBA" id="ARBA00022694"/>
    </source>
</evidence>
<feature type="domain" description="DUS-like FMN-binding" evidence="14">
    <location>
        <begin position="15"/>
        <end position="314"/>
    </location>
</feature>
<evidence type="ECO:0000256" key="9">
    <source>
        <dbReference type="ARBA" id="ARBA00048205"/>
    </source>
</evidence>
<dbReference type="Gene3D" id="3.20.20.70">
    <property type="entry name" value="Aldolase class I"/>
    <property type="match status" value="1"/>
</dbReference>
<keyword evidence="13" id="KW-0547">Nucleotide-binding</keyword>
<evidence type="ECO:0000259" key="14">
    <source>
        <dbReference type="Pfam" id="PF01207"/>
    </source>
</evidence>
<evidence type="ECO:0000256" key="12">
    <source>
        <dbReference type="PIRSR" id="PIRSR006621-1"/>
    </source>
</evidence>
<feature type="binding site" evidence="13">
    <location>
        <position position="142"/>
    </location>
    <ligand>
        <name>FMN</name>
        <dbReference type="ChEBI" id="CHEBI:58210"/>
    </ligand>
</feature>
<evidence type="ECO:0000256" key="2">
    <source>
        <dbReference type="ARBA" id="ARBA00022555"/>
    </source>
</evidence>
<comment type="similarity">
    <text evidence="11">Belongs to the dus family.</text>
</comment>
<evidence type="ECO:0000256" key="6">
    <source>
        <dbReference type="ARBA" id="ARBA00022857"/>
    </source>
</evidence>
<feature type="binding site" evidence="13">
    <location>
        <position position="72"/>
    </location>
    <ligand>
        <name>FMN</name>
        <dbReference type="ChEBI" id="CHEBI:58210"/>
    </ligand>
</feature>
<keyword evidence="5 11" id="KW-0819">tRNA processing</keyword>
<dbReference type="GO" id="GO:0017150">
    <property type="term" value="F:tRNA dihydrouridine synthase activity"/>
    <property type="evidence" value="ECO:0007669"/>
    <property type="project" value="InterPro"/>
</dbReference>
<evidence type="ECO:0000256" key="8">
    <source>
        <dbReference type="ARBA" id="ARBA00023002"/>
    </source>
</evidence>
<dbReference type="SUPFAM" id="SSF51395">
    <property type="entry name" value="FMN-linked oxidoreductases"/>
    <property type="match status" value="1"/>
</dbReference>
<dbReference type="GO" id="GO:0000049">
    <property type="term" value="F:tRNA binding"/>
    <property type="evidence" value="ECO:0007669"/>
    <property type="project" value="UniProtKB-KW"/>
</dbReference>
<comment type="cofactor">
    <cofactor evidence="11 13">
        <name>FMN</name>
        <dbReference type="ChEBI" id="CHEBI:58210"/>
    </cofactor>
</comment>
<comment type="caution">
    <text evidence="15">The sequence shown here is derived from an EMBL/GenBank/DDBJ whole genome shotgun (WGS) entry which is preliminary data.</text>
</comment>
<dbReference type="InterPro" id="IPR001269">
    <property type="entry name" value="DUS_fam"/>
</dbReference>
<evidence type="ECO:0000256" key="3">
    <source>
        <dbReference type="ARBA" id="ARBA00022630"/>
    </source>
</evidence>
<dbReference type="InterPro" id="IPR004652">
    <property type="entry name" value="DusB-like"/>
</dbReference>
<organism evidence="15 16">
    <name type="scientific">Candidatus Uhrbacteria bacterium RIFOXYB2_FULL_57_15</name>
    <dbReference type="NCBI Taxonomy" id="1802422"/>
    <lineage>
        <taxon>Bacteria</taxon>
        <taxon>Candidatus Uhriibacteriota</taxon>
    </lineage>
</organism>
<keyword evidence="2" id="KW-0820">tRNA-binding</keyword>
<dbReference type="PANTHER" id="PTHR45846">
    <property type="entry name" value="TRNA-DIHYDROURIDINE(47) SYNTHASE [NAD(P)(+)]-LIKE"/>
    <property type="match status" value="1"/>
</dbReference>
<dbReference type="NCBIfam" id="TIGR00737">
    <property type="entry name" value="nifR3_yhdG"/>
    <property type="match status" value="1"/>
</dbReference>
<comment type="catalytic activity">
    <reaction evidence="10">
        <text>a 5,6-dihydrouridine in tRNA + NAD(+) = a uridine in tRNA + NADH + H(+)</text>
        <dbReference type="Rhea" id="RHEA:54452"/>
        <dbReference type="Rhea" id="RHEA-COMP:13339"/>
        <dbReference type="Rhea" id="RHEA-COMP:13887"/>
        <dbReference type="ChEBI" id="CHEBI:15378"/>
        <dbReference type="ChEBI" id="CHEBI:57540"/>
        <dbReference type="ChEBI" id="CHEBI:57945"/>
        <dbReference type="ChEBI" id="CHEBI:65315"/>
        <dbReference type="ChEBI" id="CHEBI:74443"/>
    </reaction>
</comment>
<dbReference type="EC" id="1.3.1.-" evidence="11"/>
<accession>A0A1F7W7K7</accession>
<keyword evidence="3 11" id="KW-0285">Flavoprotein</keyword>
<dbReference type="InterPro" id="IPR013785">
    <property type="entry name" value="Aldolase_TIM"/>
</dbReference>
<feature type="active site" description="Proton donor" evidence="12">
    <location>
        <position position="103"/>
    </location>
</feature>
<dbReference type="Proteomes" id="UP000176501">
    <property type="component" value="Unassembled WGS sequence"/>
</dbReference>
<sequence length="333" mass="36270">MKLDWSALPKPIIALSPMADMTDSAFCRIVKETGESWVVFREMVSSEAVMRGNDKTLGMTDIHPEERPLIQQIFGSDPATMAEAARVIAQRHAPEGFDVNMGCPVYKIVHNFNGAALMKEPELAAKIVRAMKSVISVPLSIKIRLGWSDPAECIEFSKVLEAAGADLITIHGRTKTQGYAGIADWTAIRRAKEAVSIPVLCNGDVHRAELVQEALAVSGCDGILVARGALGNPWIFAQIDDVLAGRPPRVVSMEERVATVKRHLDLHVAQYGERGVVTFRKHLSWYFKGIPGAKRFRDALHTASSRVQLNQLLDALVATMGNGAPRSPSTGAK</sequence>
<name>A0A1F7W7K7_9BACT</name>